<dbReference type="EMBL" id="JAMZEJ010000004">
    <property type="protein sequence ID" value="MCQ8240736.1"/>
    <property type="molecule type" value="Genomic_DNA"/>
</dbReference>
<evidence type="ECO:0000256" key="1">
    <source>
        <dbReference type="ARBA" id="ARBA00022490"/>
    </source>
</evidence>
<dbReference type="PIRSF" id="PIRSF015626">
    <property type="entry name" value="FdhD"/>
    <property type="match status" value="1"/>
</dbReference>
<organism evidence="5 6">
    <name type="scientific">Rhizosaccharibacter radicis</name>
    <dbReference type="NCBI Taxonomy" id="2782605"/>
    <lineage>
        <taxon>Bacteria</taxon>
        <taxon>Pseudomonadati</taxon>
        <taxon>Pseudomonadota</taxon>
        <taxon>Alphaproteobacteria</taxon>
        <taxon>Acetobacterales</taxon>
        <taxon>Acetobacteraceae</taxon>
        <taxon>Rhizosaccharibacter</taxon>
    </lineage>
</organism>
<dbReference type="InterPro" id="IPR016193">
    <property type="entry name" value="Cytidine_deaminase-like"/>
</dbReference>
<evidence type="ECO:0000313" key="5">
    <source>
        <dbReference type="EMBL" id="MCQ8240736.1"/>
    </source>
</evidence>
<evidence type="ECO:0000313" key="6">
    <source>
        <dbReference type="Proteomes" id="UP001524547"/>
    </source>
</evidence>
<comment type="function">
    <text evidence="3">Required for formate dehydrogenase (FDH) activity. Acts as a sulfur carrier protein that transfers sulfur from IscS to the molybdenum cofactor prior to its insertion into FDH.</text>
</comment>
<feature type="active site" description="Cysteine persulfide intermediate" evidence="3">
    <location>
        <position position="121"/>
    </location>
</feature>
<dbReference type="Pfam" id="PF02634">
    <property type="entry name" value="FdhD-NarQ"/>
    <property type="match status" value="1"/>
</dbReference>
<keyword evidence="2 3" id="KW-0501">Molybdenum cofactor biosynthesis</keyword>
<evidence type="ECO:0000256" key="4">
    <source>
        <dbReference type="SAM" id="MobiDB-lite"/>
    </source>
</evidence>
<accession>A0ABT1VWM0</accession>
<comment type="caution">
    <text evidence="3">Lacks conserved residue(s) required for the propagation of feature annotation.</text>
</comment>
<sequence length="301" mass="31862">MPDAALDRAGWIGRERLAWRTDGFFAGSRDLPEELPVALSFNRTSHAVMMATPADLADFALGFSLNEGLLDHPGELEELEQVPVRDAEGALRGIELRCWIAADRMEALDARRRHIAGPTGCGLCGLDSLDAALQPPRALPVGRVFSPDQVQAAVDALRPAQTLNARTRGVHGAGFWTAEEGMVAVREDVGRHNALDKLAGWLARDGRDPAAGMLVMSSRVSVELVQKAARMGVPFLTAISAPTSLALQTAEQAGLTVVAVARPDGFELHAGPQRVAGADRSRRPASNGLQAPVPVPSGPSA</sequence>
<gene>
    <name evidence="3 5" type="primary">fdhD</name>
    <name evidence="5" type="ORF">NFI88_07770</name>
</gene>
<dbReference type="Proteomes" id="UP001524547">
    <property type="component" value="Unassembled WGS sequence"/>
</dbReference>
<protein>
    <recommendedName>
        <fullName evidence="3">Sulfur carrier protein FdhD</fullName>
    </recommendedName>
</protein>
<dbReference type="Gene3D" id="3.10.20.10">
    <property type="match status" value="1"/>
</dbReference>
<comment type="subcellular location">
    <subcellularLocation>
        <location evidence="3">Cytoplasm</location>
    </subcellularLocation>
</comment>
<dbReference type="PANTHER" id="PTHR30592:SF1">
    <property type="entry name" value="SULFUR CARRIER PROTEIN FDHD"/>
    <property type="match status" value="1"/>
</dbReference>
<dbReference type="Gene3D" id="3.40.140.10">
    <property type="entry name" value="Cytidine Deaminase, domain 2"/>
    <property type="match status" value="1"/>
</dbReference>
<feature type="region of interest" description="Disordered" evidence="4">
    <location>
        <begin position="270"/>
        <end position="301"/>
    </location>
</feature>
<evidence type="ECO:0000256" key="2">
    <source>
        <dbReference type="ARBA" id="ARBA00023150"/>
    </source>
</evidence>
<dbReference type="NCBIfam" id="TIGR00129">
    <property type="entry name" value="fdhD_narQ"/>
    <property type="match status" value="1"/>
</dbReference>
<evidence type="ECO:0000256" key="3">
    <source>
        <dbReference type="HAMAP-Rule" id="MF_00187"/>
    </source>
</evidence>
<keyword evidence="1 3" id="KW-0963">Cytoplasm</keyword>
<dbReference type="InterPro" id="IPR003786">
    <property type="entry name" value="FdhD"/>
</dbReference>
<name>A0ABT1VWM0_9PROT</name>
<keyword evidence="6" id="KW-1185">Reference proteome</keyword>
<comment type="similarity">
    <text evidence="3">Belongs to the FdhD family.</text>
</comment>
<dbReference type="HAMAP" id="MF_00187">
    <property type="entry name" value="FdhD"/>
    <property type="match status" value="1"/>
</dbReference>
<dbReference type="RefSeq" id="WP_422919476.1">
    <property type="nucleotide sequence ID" value="NZ_JAMZEJ010000004.1"/>
</dbReference>
<proteinExistence type="inferred from homology"/>
<dbReference type="SUPFAM" id="SSF53927">
    <property type="entry name" value="Cytidine deaminase-like"/>
    <property type="match status" value="1"/>
</dbReference>
<dbReference type="PANTHER" id="PTHR30592">
    <property type="entry name" value="FORMATE DEHYDROGENASE"/>
    <property type="match status" value="1"/>
</dbReference>
<comment type="caution">
    <text evidence="5">The sequence shown here is derived from an EMBL/GenBank/DDBJ whole genome shotgun (WGS) entry which is preliminary data.</text>
</comment>
<reference evidence="5 6" key="1">
    <citation type="submission" date="2022-06" db="EMBL/GenBank/DDBJ databases">
        <title>Rhizosaccharibacter gen. nov. sp. nov. KSS12, endophytic bacteria isolated from sugarcane.</title>
        <authorList>
            <person name="Pitiwittayakul N."/>
        </authorList>
    </citation>
    <scope>NUCLEOTIDE SEQUENCE [LARGE SCALE GENOMIC DNA]</scope>
    <source>
        <strain evidence="5 6">KSS12</strain>
    </source>
</reference>